<name>A0A9J7GVB2_CRIGR</name>
<dbReference type="PANTHER" id="PTHR23234">
    <property type="entry name" value="ZNF44 PROTEIN"/>
    <property type="match status" value="1"/>
</dbReference>
<dbReference type="SMART" id="SM00355">
    <property type="entry name" value="ZnF_C2H2"/>
    <property type="match status" value="2"/>
</dbReference>
<evidence type="ECO:0000313" key="9">
    <source>
        <dbReference type="Proteomes" id="UP001108280"/>
    </source>
</evidence>
<dbReference type="PROSITE" id="PS50157">
    <property type="entry name" value="ZINC_FINGER_C2H2_2"/>
    <property type="match status" value="2"/>
</dbReference>
<keyword evidence="2" id="KW-0479">Metal-binding</keyword>
<accession>A0A9J7GVB2</accession>
<dbReference type="OrthoDB" id="8922241at2759"/>
<sequence>MEHKSSPAEPVVALLSPSDDEERARFRDLAPGSDPPWPHIFVGPGVVGPINLYKTTVLETCNITDIGYSWEDHTIDEHCTSSERQEGLERSQTGEKPSVYTQCVKAFAYNSHLQRHKRTHTGEKPYEYNQCDKAFAYHSYLLIHKRAHTGEKPY</sequence>
<feature type="region of interest" description="Disordered" evidence="7">
    <location>
        <begin position="1"/>
        <end position="20"/>
    </location>
</feature>
<evidence type="ECO:0000256" key="5">
    <source>
        <dbReference type="ARBA" id="ARBA00022833"/>
    </source>
</evidence>
<dbReference type="InterPro" id="IPR013087">
    <property type="entry name" value="Znf_C2H2_type"/>
</dbReference>
<feature type="non-terminal residue" evidence="10">
    <location>
        <position position="154"/>
    </location>
</feature>
<dbReference type="Gene3D" id="3.30.160.60">
    <property type="entry name" value="Classic Zinc Finger"/>
    <property type="match status" value="2"/>
</dbReference>
<dbReference type="FunFam" id="3.30.160.60:FF:000184">
    <property type="entry name" value="Zinc finger protein 333"/>
    <property type="match status" value="1"/>
</dbReference>
<dbReference type="InterPro" id="IPR050758">
    <property type="entry name" value="Znf_C2H2-type"/>
</dbReference>
<reference evidence="10" key="3">
    <citation type="submission" date="2025-08" db="UniProtKB">
        <authorList>
            <consortium name="RefSeq"/>
        </authorList>
    </citation>
    <scope>IDENTIFICATION</scope>
    <source>
        <strain evidence="10">17A/GY</strain>
        <tissue evidence="10">Liver</tissue>
    </source>
</reference>
<evidence type="ECO:0000256" key="6">
    <source>
        <dbReference type="PROSITE-ProRule" id="PRU00042"/>
    </source>
</evidence>
<dbReference type="GO" id="GO:0005634">
    <property type="term" value="C:nucleus"/>
    <property type="evidence" value="ECO:0007669"/>
    <property type="project" value="UniProtKB-SubCell"/>
</dbReference>
<dbReference type="PANTHER" id="PTHR23234:SF10">
    <property type="entry name" value="RIKEN CDNA 6720489N17 GENE-RELATED"/>
    <property type="match status" value="1"/>
</dbReference>
<evidence type="ECO:0000256" key="2">
    <source>
        <dbReference type="ARBA" id="ARBA00022723"/>
    </source>
</evidence>
<reference evidence="9" key="1">
    <citation type="journal article" date="2018" name="Biotechnol. Bioeng.">
        <title>A reference genome of the Chinese hamster based on a hybrid assembly strategy.</title>
        <authorList>
            <person name="Rupp O."/>
            <person name="MacDonald M.L."/>
            <person name="Li S."/>
            <person name="Dhiman H."/>
            <person name="Polson S."/>
            <person name="Griep S."/>
            <person name="Heffner K."/>
            <person name="Hernandez I."/>
            <person name="Brinkrolf K."/>
            <person name="Jadhav V."/>
            <person name="Samoudi M."/>
            <person name="Hao H."/>
            <person name="Kingham B."/>
            <person name="Goesmann A."/>
            <person name="Betenbaugh M.J."/>
            <person name="Lewis N.E."/>
            <person name="Borth N."/>
            <person name="Lee K.H."/>
        </authorList>
    </citation>
    <scope>NUCLEOTIDE SEQUENCE [LARGE SCALE GENOMIC DNA]</scope>
    <source>
        <strain evidence="9">17A/GY</strain>
    </source>
</reference>
<dbReference type="Pfam" id="PF00096">
    <property type="entry name" value="zf-C2H2"/>
    <property type="match status" value="1"/>
</dbReference>
<protein>
    <submittedName>
        <fullName evidence="10">Zinc finger protein 431-like</fullName>
    </submittedName>
</protein>
<evidence type="ECO:0000256" key="1">
    <source>
        <dbReference type="ARBA" id="ARBA00004123"/>
    </source>
</evidence>
<gene>
    <name evidence="10" type="primary">LOC118238505</name>
</gene>
<dbReference type="RefSeq" id="XP_035297595.1">
    <property type="nucleotide sequence ID" value="XM_035441704.1"/>
</dbReference>
<evidence type="ECO:0000259" key="8">
    <source>
        <dbReference type="PROSITE" id="PS50157"/>
    </source>
</evidence>
<dbReference type="KEGG" id="cge:118238505"/>
<proteinExistence type="predicted"/>
<evidence type="ECO:0000256" key="3">
    <source>
        <dbReference type="ARBA" id="ARBA00022737"/>
    </source>
</evidence>
<dbReference type="Proteomes" id="UP001108280">
    <property type="component" value="Chromosome 3"/>
</dbReference>
<feature type="domain" description="C2H2-type" evidence="8">
    <location>
        <begin position="101"/>
        <end position="125"/>
    </location>
</feature>
<keyword evidence="4 6" id="KW-0863">Zinc-finger</keyword>
<keyword evidence="5" id="KW-0862">Zinc</keyword>
<evidence type="ECO:0000256" key="4">
    <source>
        <dbReference type="ARBA" id="ARBA00022771"/>
    </source>
</evidence>
<reference evidence="9" key="2">
    <citation type="journal article" date="2020" name="Biotechnol. Bioeng.">
        <title>Chromosome-scale scaffolds for the Chinese hamster reference genome assembly to facilitate the study of the CHO epigenome.</title>
        <authorList>
            <person name="Hilliard W."/>
            <person name="MacDonald M."/>
            <person name="Lee K.H."/>
        </authorList>
    </citation>
    <scope>NUCLEOTIDE SEQUENCE [LARGE SCALE GENOMIC DNA]</scope>
    <source>
        <strain evidence="9">17A/GY</strain>
    </source>
</reference>
<dbReference type="GeneID" id="118238505"/>
<organism evidence="9 10">
    <name type="scientific">Cricetulus griseus</name>
    <name type="common">Chinese hamster</name>
    <name type="synonym">Cricetulus barabensis griseus</name>
    <dbReference type="NCBI Taxonomy" id="10029"/>
    <lineage>
        <taxon>Eukaryota</taxon>
        <taxon>Metazoa</taxon>
        <taxon>Chordata</taxon>
        <taxon>Craniata</taxon>
        <taxon>Vertebrata</taxon>
        <taxon>Euteleostomi</taxon>
        <taxon>Mammalia</taxon>
        <taxon>Eutheria</taxon>
        <taxon>Euarchontoglires</taxon>
        <taxon>Glires</taxon>
        <taxon>Rodentia</taxon>
        <taxon>Myomorpha</taxon>
        <taxon>Muroidea</taxon>
        <taxon>Cricetidae</taxon>
        <taxon>Cricetinae</taxon>
        <taxon>Cricetulus</taxon>
    </lineage>
</organism>
<dbReference type="AlphaFoldDB" id="A0A9J7GVB2"/>
<evidence type="ECO:0000256" key="7">
    <source>
        <dbReference type="SAM" id="MobiDB-lite"/>
    </source>
</evidence>
<keyword evidence="3" id="KW-0677">Repeat</keyword>
<dbReference type="FunFam" id="3.30.160.60:FF:002402">
    <property type="entry name" value="Zinc finger protein 347"/>
    <property type="match status" value="1"/>
</dbReference>
<dbReference type="InterPro" id="IPR036236">
    <property type="entry name" value="Znf_C2H2_sf"/>
</dbReference>
<keyword evidence="9" id="KW-1185">Reference proteome</keyword>
<evidence type="ECO:0000313" key="10">
    <source>
        <dbReference type="RefSeq" id="XP_035297595.1"/>
    </source>
</evidence>
<comment type="subcellular location">
    <subcellularLocation>
        <location evidence="1">Nucleus</location>
    </subcellularLocation>
</comment>
<feature type="domain" description="C2H2-type" evidence="8">
    <location>
        <begin position="126"/>
        <end position="153"/>
    </location>
</feature>
<dbReference type="GO" id="GO:0008270">
    <property type="term" value="F:zinc ion binding"/>
    <property type="evidence" value="ECO:0007669"/>
    <property type="project" value="UniProtKB-KW"/>
</dbReference>
<dbReference type="SUPFAM" id="SSF57667">
    <property type="entry name" value="beta-beta-alpha zinc fingers"/>
    <property type="match status" value="1"/>
</dbReference>